<accession>A0A0N8PS35</accession>
<protein>
    <submittedName>
        <fullName evidence="1">Uncharacterized protein</fullName>
    </submittedName>
</protein>
<proteinExistence type="predicted"/>
<evidence type="ECO:0000313" key="1">
    <source>
        <dbReference type="EMBL" id="KPV51621.1"/>
    </source>
</evidence>
<dbReference type="AlphaFoldDB" id="A0A0N8PS35"/>
<organism evidence="1 2">
    <name type="scientific">Kouleothrix aurantiaca</name>
    <dbReference type="NCBI Taxonomy" id="186479"/>
    <lineage>
        <taxon>Bacteria</taxon>
        <taxon>Bacillati</taxon>
        <taxon>Chloroflexota</taxon>
        <taxon>Chloroflexia</taxon>
        <taxon>Chloroflexales</taxon>
        <taxon>Roseiflexineae</taxon>
        <taxon>Roseiflexaceae</taxon>
        <taxon>Kouleothrix</taxon>
    </lineage>
</organism>
<gene>
    <name evidence="1" type="ORF">SE17_20175</name>
</gene>
<dbReference type="Proteomes" id="UP000050509">
    <property type="component" value="Unassembled WGS sequence"/>
</dbReference>
<comment type="caution">
    <text evidence="1">The sequence shown here is derived from an EMBL/GenBank/DDBJ whole genome shotgun (WGS) entry which is preliminary data.</text>
</comment>
<keyword evidence="2" id="KW-1185">Reference proteome</keyword>
<evidence type="ECO:0000313" key="2">
    <source>
        <dbReference type="Proteomes" id="UP000050509"/>
    </source>
</evidence>
<dbReference type="EMBL" id="LJCR01000840">
    <property type="protein sequence ID" value="KPV51621.1"/>
    <property type="molecule type" value="Genomic_DNA"/>
</dbReference>
<name>A0A0N8PS35_9CHLR</name>
<sequence length="101" mass="10566">MVAIGMGSGSRGGVIGAAGGVDMDPIQQTLFGDTLPPGTSLFEVVTIPHDYHGGAHLDDRKRWMTAHAGEQVTVLHRRGMQLEVRAQDGSTGIVLTTEVGA</sequence>
<reference evidence="1 2" key="1">
    <citation type="submission" date="2015-09" db="EMBL/GenBank/DDBJ databases">
        <title>Draft genome sequence of Kouleothrix aurantiaca JCM 19913.</title>
        <authorList>
            <person name="Hemp J."/>
        </authorList>
    </citation>
    <scope>NUCLEOTIDE SEQUENCE [LARGE SCALE GENOMIC DNA]</scope>
    <source>
        <strain evidence="1 2">COM-B</strain>
    </source>
</reference>